<dbReference type="GeneID" id="107963351"/>
<evidence type="ECO:0000313" key="1">
    <source>
        <dbReference type="Proteomes" id="UP000818029"/>
    </source>
</evidence>
<reference evidence="1" key="1">
    <citation type="journal article" date="2020" name="Nat. Genet.">
        <title>Genomic diversifications of five Gossypium allopolyploid species and their impact on cotton improvement.</title>
        <authorList>
            <person name="Chen Z.J."/>
            <person name="Sreedasyam A."/>
            <person name="Ando A."/>
            <person name="Song Q."/>
            <person name="De Santiago L.M."/>
            <person name="Hulse-Kemp A.M."/>
            <person name="Ding M."/>
            <person name="Ye W."/>
            <person name="Kirkbride R.C."/>
            <person name="Jenkins J."/>
            <person name="Plott C."/>
            <person name="Lovell J."/>
            <person name="Lin Y.M."/>
            <person name="Vaughn R."/>
            <person name="Liu B."/>
            <person name="Simpson S."/>
            <person name="Scheffler B.E."/>
            <person name="Wen L."/>
            <person name="Saski C.A."/>
            <person name="Grover C.E."/>
            <person name="Hu G."/>
            <person name="Conover J.L."/>
            <person name="Carlson J.W."/>
            <person name="Shu S."/>
            <person name="Boston L.B."/>
            <person name="Williams M."/>
            <person name="Peterson D.G."/>
            <person name="McGee K."/>
            <person name="Jones D.C."/>
            <person name="Wendel J.F."/>
            <person name="Stelly D.M."/>
            <person name="Grimwood J."/>
            <person name="Schmutz J."/>
        </authorList>
    </citation>
    <scope>NUCLEOTIDE SEQUENCE [LARGE SCALE GENOMIC DNA]</scope>
    <source>
        <strain evidence="1">cv. TM-1</strain>
    </source>
</reference>
<proteinExistence type="predicted"/>
<dbReference type="RefSeq" id="XP_016755389.1">
    <property type="nucleotide sequence ID" value="XM_016899900.1"/>
</dbReference>
<dbReference type="KEGG" id="ghi:107963351"/>
<dbReference type="Gene3D" id="2.40.70.10">
    <property type="entry name" value="Acid Proteases"/>
    <property type="match status" value="1"/>
</dbReference>
<organism evidence="1 2">
    <name type="scientific">Gossypium hirsutum</name>
    <name type="common">Upland cotton</name>
    <name type="synonym">Gossypium mexicanum</name>
    <dbReference type="NCBI Taxonomy" id="3635"/>
    <lineage>
        <taxon>Eukaryota</taxon>
        <taxon>Viridiplantae</taxon>
        <taxon>Streptophyta</taxon>
        <taxon>Embryophyta</taxon>
        <taxon>Tracheophyta</taxon>
        <taxon>Spermatophyta</taxon>
        <taxon>Magnoliopsida</taxon>
        <taxon>eudicotyledons</taxon>
        <taxon>Gunneridae</taxon>
        <taxon>Pentapetalae</taxon>
        <taxon>rosids</taxon>
        <taxon>malvids</taxon>
        <taxon>Malvales</taxon>
        <taxon>Malvaceae</taxon>
        <taxon>Malvoideae</taxon>
        <taxon>Gossypium</taxon>
    </lineage>
</organism>
<keyword evidence="1" id="KW-1185">Reference proteome</keyword>
<reference evidence="2" key="2">
    <citation type="submission" date="2025-08" db="UniProtKB">
        <authorList>
            <consortium name="RefSeq"/>
        </authorList>
    </citation>
    <scope>IDENTIFICATION</scope>
</reference>
<dbReference type="PANTHER" id="PTHR33067">
    <property type="entry name" value="RNA-DIRECTED DNA POLYMERASE-RELATED"/>
    <property type="match status" value="1"/>
</dbReference>
<dbReference type="Proteomes" id="UP000818029">
    <property type="component" value="Chromosome A06"/>
</dbReference>
<evidence type="ECO:0000313" key="2">
    <source>
        <dbReference type="RefSeq" id="XP_016755389.1"/>
    </source>
</evidence>
<gene>
    <name evidence="2" type="primary">LOC107963351</name>
</gene>
<sequence>MREHMTRIEVIVQGNSSSIRLRGKEHHKAITLRSGKQTVESTTDSTIAPQDTGEVIPGENVESEELFDVPNNEVPQIVTYMPNVNIPLVDALVQILNYGKSIKELLFKKEKLNDMETIALTKGCSVVLTNKLPHKMKDLESFTIPCSTGNHYLDKALCDLGASINLMPLSTFQKLGIDNMKPTAVTLQLVD</sequence>
<protein>
    <recommendedName>
        <fullName evidence="3">Aspartic peptidase DDI1-type domain-containing protein</fullName>
    </recommendedName>
</protein>
<dbReference type="AlphaFoldDB" id="A0A1U8PYQ0"/>
<accession>A0A1U8PYQ0</accession>
<dbReference type="InterPro" id="IPR021109">
    <property type="entry name" value="Peptidase_aspartic_dom_sf"/>
</dbReference>
<evidence type="ECO:0008006" key="3">
    <source>
        <dbReference type="Google" id="ProtNLM"/>
    </source>
</evidence>
<dbReference type="PaxDb" id="3635-A0A1U8PYQ0"/>
<name>A0A1U8PYQ0_GOSHI</name>
<dbReference type="PANTHER" id="PTHR33067:SF39">
    <property type="entry name" value="TRANSCRIPTION FACTOR INTERACTOR AND REGULATOR CCHC(ZN) FAMILY"/>
    <property type="match status" value="1"/>
</dbReference>